<accession>A0A101KXU1</accession>
<evidence type="ECO:0008006" key="4">
    <source>
        <dbReference type="Google" id="ProtNLM"/>
    </source>
</evidence>
<protein>
    <recommendedName>
        <fullName evidence="4">Type III secretion protein</fullName>
    </recommendedName>
</protein>
<dbReference type="Proteomes" id="UP000053176">
    <property type="component" value="Unassembled WGS sequence"/>
</dbReference>
<sequence length="162" mass="18214">MKDRDVIARLRDLRRHREERAQEAVIRRRAAAQRAAGEARKAATAVAQHLQATADAEDAAFGSLVGHSVNAIRLSSLQGWFETAARETEQLRESERETGMAEQRRKAELSAAREDHRKSMKAVTKLDRLLEHLIKRSAGRGLALAELSEDEERAVTRISPER</sequence>
<name>A0A101KXU1_RHILI</name>
<proteinExistence type="predicted"/>
<dbReference type="InterPro" id="IPR053716">
    <property type="entry name" value="Flag_assembly_chemotaxis_eff"/>
</dbReference>
<dbReference type="Gene3D" id="1.10.287.1700">
    <property type="match status" value="1"/>
</dbReference>
<comment type="caution">
    <text evidence="2">The sequence shown here is derived from an EMBL/GenBank/DDBJ whole genome shotgun (WGS) entry which is preliminary data.</text>
</comment>
<dbReference type="AlphaFoldDB" id="A0A101KXU1"/>
<evidence type="ECO:0000313" key="3">
    <source>
        <dbReference type="Proteomes" id="UP000053176"/>
    </source>
</evidence>
<reference evidence="2 3" key="1">
    <citation type="submission" date="2015-12" db="EMBL/GenBank/DDBJ databases">
        <title>Draft genome sequence of Mesorhizobium sp. UFLA 01-765, a multitolerant efficient symbiont and plant-growth promoting strain isolated from Zn-mining soil using Leucaena leucocephala as a trap plant.</title>
        <authorList>
            <person name="Rangel W.M."/>
            <person name="Thijs S."/>
            <person name="Longatti S.M."/>
            <person name="Moreira F.M."/>
            <person name="Weyens N."/>
            <person name="Vangronsveld J."/>
            <person name="Van Hamme J.D."/>
            <person name="Bottos E.M."/>
            <person name="Rineau F."/>
        </authorList>
    </citation>
    <scope>NUCLEOTIDE SEQUENCE [LARGE SCALE GENOMIC DNA]</scope>
    <source>
        <strain evidence="2 3">UFLA 01-765</strain>
    </source>
</reference>
<feature type="compositionally biased region" description="Basic and acidic residues" evidence="1">
    <location>
        <begin position="85"/>
        <end position="117"/>
    </location>
</feature>
<dbReference type="OrthoDB" id="8085875at2"/>
<evidence type="ECO:0000313" key="2">
    <source>
        <dbReference type="EMBL" id="KUM28948.1"/>
    </source>
</evidence>
<feature type="region of interest" description="Disordered" evidence="1">
    <location>
        <begin position="85"/>
        <end position="118"/>
    </location>
</feature>
<organism evidence="2 3">
    <name type="scientific">Rhizobium loti</name>
    <name type="common">Mesorhizobium loti</name>
    <dbReference type="NCBI Taxonomy" id="381"/>
    <lineage>
        <taxon>Bacteria</taxon>
        <taxon>Pseudomonadati</taxon>
        <taxon>Pseudomonadota</taxon>
        <taxon>Alphaproteobacteria</taxon>
        <taxon>Hyphomicrobiales</taxon>
        <taxon>Phyllobacteriaceae</taxon>
        <taxon>Mesorhizobium</taxon>
    </lineage>
</organism>
<gene>
    <name evidence="2" type="ORF">AU467_01480</name>
</gene>
<dbReference type="EMBL" id="LPWA01000001">
    <property type="protein sequence ID" value="KUM28948.1"/>
    <property type="molecule type" value="Genomic_DNA"/>
</dbReference>
<evidence type="ECO:0000256" key="1">
    <source>
        <dbReference type="SAM" id="MobiDB-lite"/>
    </source>
</evidence>